<comment type="caution">
    <text evidence="1">The sequence shown here is derived from an EMBL/GenBank/DDBJ whole genome shotgun (WGS) entry which is preliminary data.</text>
</comment>
<reference evidence="1" key="2">
    <citation type="journal article" date="2022" name="New Phytol.">
        <title>Evolutionary transition to the ectomycorrhizal habit in the genomes of a hyperdiverse lineage of mushroom-forming fungi.</title>
        <authorList>
            <person name="Looney B."/>
            <person name="Miyauchi S."/>
            <person name="Morin E."/>
            <person name="Drula E."/>
            <person name="Courty P.E."/>
            <person name="Kohler A."/>
            <person name="Kuo A."/>
            <person name="LaButti K."/>
            <person name="Pangilinan J."/>
            <person name="Lipzen A."/>
            <person name="Riley R."/>
            <person name="Andreopoulos W."/>
            <person name="He G."/>
            <person name="Johnson J."/>
            <person name="Nolan M."/>
            <person name="Tritt A."/>
            <person name="Barry K.W."/>
            <person name="Grigoriev I.V."/>
            <person name="Nagy L.G."/>
            <person name="Hibbett D."/>
            <person name="Henrissat B."/>
            <person name="Matheny P.B."/>
            <person name="Labbe J."/>
            <person name="Martin F.M."/>
        </authorList>
    </citation>
    <scope>NUCLEOTIDE SEQUENCE</scope>
    <source>
        <strain evidence="1">EC-137</strain>
    </source>
</reference>
<sequence length="216" mass="22791">MSSQYISELFCWPLFEQGNGGAGWPSSQSSDTTDDIASPMSNASFSSGSGNAAQGSGGITPIGQLPVILSISGPLTARALDYVTDLLGLYPVQPPYWAPQNFVDQSDAYPPAELMQQPSSSHWQPERQGPEVPVPSPVLYLLDTNRRKPGDLALQVIDPGAGQGIQVSGLLQEIPTQGFPFTAPEEENWALWDTHGFFSIAGGGCVVGDAPSSSVP</sequence>
<proteinExistence type="predicted"/>
<gene>
    <name evidence="1" type="ORF">K488DRAFT_70297</name>
</gene>
<reference evidence="1" key="1">
    <citation type="submission" date="2021-02" db="EMBL/GenBank/DDBJ databases">
        <authorList>
            <consortium name="DOE Joint Genome Institute"/>
            <person name="Ahrendt S."/>
            <person name="Looney B.P."/>
            <person name="Miyauchi S."/>
            <person name="Morin E."/>
            <person name="Drula E."/>
            <person name="Courty P.E."/>
            <person name="Chicoki N."/>
            <person name="Fauchery L."/>
            <person name="Kohler A."/>
            <person name="Kuo A."/>
            <person name="Labutti K."/>
            <person name="Pangilinan J."/>
            <person name="Lipzen A."/>
            <person name="Riley R."/>
            <person name="Andreopoulos W."/>
            <person name="He G."/>
            <person name="Johnson J."/>
            <person name="Barry K.W."/>
            <person name="Grigoriev I.V."/>
            <person name="Nagy L."/>
            <person name="Hibbett D."/>
            <person name="Henrissat B."/>
            <person name="Matheny P.B."/>
            <person name="Labbe J."/>
            <person name="Martin F."/>
        </authorList>
    </citation>
    <scope>NUCLEOTIDE SEQUENCE</scope>
    <source>
        <strain evidence="1">EC-137</strain>
    </source>
</reference>
<dbReference type="Proteomes" id="UP000814128">
    <property type="component" value="Unassembled WGS sequence"/>
</dbReference>
<evidence type="ECO:0000313" key="1">
    <source>
        <dbReference type="EMBL" id="KAI0032851.1"/>
    </source>
</evidence>
<accession>A0ACB8QN79</accession>
<dbReference type="EMBL" id="MU273534">
    <property type="protein sequence ID" value="KAI0032851.1"/>
    <property type="molecule type" value="Genomic_DNA"/>
</dbReference>
<keyword evidence="2" id="KW-1185">Reference proteome</keyword>
<evidence type="ECO:0000313" key="2">
    <source>
        <dbReference type="Proteomes" id="UP000814128"/>
    </source>
</evidence>
<organism evidence="1 2">
    <name type="scientific">Vararia minispora EC-137</name>
    <dbReference type="NCBI Taxonomy" id="1314806"/>
    <lineage>
        <taxon>Eukaryota</taxon>
        <taxon>Fungi</taxon>
        <taxon>Dikarya</taxon>
        <taxon>Basidiomycota</taxon>
        <taxon>Agaricomycotina</taxon>
        <taxon>Agaricomycetes</taxon>
        <taxon>Russulales</taxon>
        <taxon>Lachnocladiaceae</taxon>
        <taxon>Vararia</taxon>
    </lineage>
</organism>
<protein>
    <submittedName>
        <fullName evidence="1">Uncharacterized protein</fullName>
    </submittedName>
</protein>
<name>A0ACB8QN79_9AGAM</name>